<feature type="compositionally biased region" description="Basic and acidic residues" evidence="2">
    <location>
        <begin position="243"/>
        <end position="263"/>
    </location>
</feature>
<proteinExistence type="predicted"/>
<accession>A0A8B6DIS0</accession>
<feature type="coiled-coil region" evidence="1">
    <location>
        <begin position="301"/>
        <end position="384"/>
    </location>
</feature>
<name>A0A8B6DIS0_MYTGA</name>
<keyword evidence="1" id="KW-0175">Coiled coil</keyword>
<feature type="coiled-coil region" evidence="1">
    <location>
        <begin position="44"/>
        <end position="117"/>
    </location>
</feature>
<sequence>MATAETPRLLESPSEISAEIDRRLLEDGLECTEEEKLLYVWKLYQHTETDLQQALENEEKLKMAQTAEMQEVENYVEHIRHLSDEREALIQELETENDSLKQEIEQLKQEQNASALREETAEMLIQQGLEEIANVSTSEQIAFLLVERARLLDELEAEQNRTVTPSVDGRASEDLQRTLEKERTEFEEEITQHRDSIKKVKDQLKKQHEEEINALMEENNKLEDDLVESKEKMEEFQAEIKKLRDELQQEKDLREKEKSDSDSRSSTPRFSGGRPPSPGRGSTDVALRNIIQEKTKIEGEILHLKSDFRNLENDNSLLQDKIKKLQEELESVQSSQSQLQMKNKSLKSEIEELEQQLEDTESQVDKIAKDKDKFNRRVLELEEELKPLRGNSQKIQSLQ</sequence>
<gene>
    <name evidence="3" type="ORF">MGAL_10B083424</name>
</gene>
<reference evidence="3" key="1">
    <citation type="submission" date="2018-11" db="EMBL/GenBank/DDBJ databases">
        <authorList>
            <person name="Alioto T."/>
            <person name="Alioto T."/>
        </authorList>
    </citation>
    <scope>NUCLEOTIDE SEQUENCE</scope>
</reference>
<keyword evidence="4" id="KW-1185">Reference proteome</keyword>
<dbReference type="Proteomes" id="UP000596742">
    <property type="component" value="Unassembled WGS sequence"/>
</dbReference>
<organism evidence="3 4">
    <name type="scientific">Mytilus galloprovincialis</name>
    <name type="common">Mediterranean mussel</name>
    <dbReference type="NCBI Taxonomy" id="29158"/>
    <lineage>
        <taxon>Eukaryota</taxon>
        <taxon>Metazoa</taxon>
        <taxon>Spiralia</taxon>
        <taxon>Lophotrochozoa</taxon>
        <taxon>Mollusca</taxon>
        <taxon>Bivalvia</taxon>
        <taxon>Autobranchia</taxon>
        <taxon>Pteriomorphia</taxon>
        <taxon>Mytilida</taxon>
        <taxon>Mytiloidea</taxon>
        <taxon>Mytilidae</taxon>
        <taxon>Mytilinae</taxon>
        <taxon>Mytilus</taxon>
    </lineage>
</organism>
<dbReference type="OrthoDB" id="10007527at2759"/>
<dbReference type="Gene3D" id="1.10.287.1490">
    <property type="match status" value="1"/>
</dbReference>
<evidence type="ECO:0000256" key="2">
    <source>
        <dbReference type="SAM" id="MobiDB-lite"/>
    </source>
</evidence>
<comment type="caution">
    <text evidence="3">The sequence shown here is derived from an EMBL/GenBank/DDBJ whole genome shotgun (WGS) entry which is preliminary data.</text>
</comment>
<dbReference type="SUPFAM" id="SSF90257">
    <property type="entry name" value="Myosin rod fragments"/>
    <property type="match status" value="1"/>
</dbReference>
<dbReference type="AlphaFoldDB" id="A0A8B6DIS0"/>
<evidence type="ECO:0000256" key="1">
    <source>
        <dbReference type="SAM" id="Coils"/>
    </source>
</evidence>
<feature type="non-terminal residue" evidence="3">
    <location>
        <position position="399"/>
    </location>
</feature>
<feature type="compositionally biased region" description="Low complexity" evidence="2">
    <location>
        <begin position="264"/>
        <end position="282"/>
    </location>
</feature>
<evidence type="ECO:0000313" key="4">
    <source>
        <dbReference type="Proteomes" id="UP000596742"/>
    </source>
</evidence>
<feature type="region of interest" description="Disordered" evidence="2">
    <location>
        <begin position="243"/>
        <end position="288"/>
    </location>
</feature>
<feature type="region of interest" description="Disordered" evidence="2">
    <location>
        <begin position="183"/>
        <end position="202"/>
    </location>
</feature>
<dbReference type="PANTHER" id="PTHR34479:SF1">
    <property type="entry name" value="COILED-COIL DOMAIN-CONTAINING PROTEIN 30"/>
    <property type="match status" value="1"/>
</dbReference>
<dbReference type="PANTHER" id="PTHR34479">
    <property type="entry name" value="COILED-COIL DOMAIN-CONTAINING PROTEIN 30"/>
    <property type="match status" value="1"/>
</dbReference>
<protein>
    <submittedName>
        <fullName evidence="3">Uncharacterized protein</fullName>
    </submittedName>
</protein>
<evidence type="ECO:0000313" key="3">
    <source>
        <dbReference type="EMBL" id="VDI19689.1"/>
    </source>
</evidence>
<dbReference type="InterPro" id="IPR052825">
    <property type="entry name" value="CCD-Prefoldin_beta-like"/>
</dbReference>
<dbReference type="EMBL" id="UYJE01003483">
    <property type="protein sequence ID" value="VDI19689.1"/>
    <property type="molecule type" value="Genomic_DNA"/>
</dbReference>